<proteinExistence type="predicted"/>
<dbReference type="AlphaFoldDB" id="Q7RPH2"/>
<evidence type="ECO:0000313" key="1">
    <source>
        <dbReference type="EMBL" id="EAA20824.1"/>
    </source>
</evidence>
<dbReference type="EMBL" id="AABL01000397">
    <property type="protein sequence ID" value="EAA20824.1"/>
    <property type="molecule type" value="Genomic_DNA"/>
</dbReference>
<accession>Q7RPH2</accession>
<dbReference type="InParanoid" id="Q7RPH2"/>
<keyword evidence="2" id="KW-1185">Reference proteome</keyword>
<evidence type="ECO:0000313" key="2">
    <source>
        <dbReference type="Proteomes" id="UP000008553"/>
    </source>
</evidence>
<organism evidence="1 2">
    <name type="scientific">Plasmodium yoelii yoelii</name>
    <dbReference type="NCBI Taxonomy" id="73239"/>
    <lineage>
        <taxon>Eukaryota</taxon>
        <taxon>Sar</taxon>
        <taxon>Alveolata</taxon>
        <taxon>Apicomplexa</taxon>
        <taxon>Aconoidasida</taxon>
        <taxon>Haemosporida</taxon>
        <taxon>Plasmodiidae</taxon>
        <taxon>Plasmodium</taxon>
        <taxon>Plasmodium (Vinckeia)</taxon>
    </lineage>
</organism>
<gene>
    <name evidence="1" type="ORF">PY01487</name>
</gene>
<dbReference type="Proteomes" id="UP000008553">
    <property type="component" value="Unassembled WGS sequence"/>
</dbReference>
<reference evidence="1 2" key="1">
    <citation type="journal article" date="2002" name="Nature">
        <title>Genome sequence and comparative analysis of the model rodent malaria parasite Plasmodium yoelii yoelii.</title>
        <authorList>
            <person name="Carlton J.M."/>
            <person name="Angiuoli S.V."/>
            <person name="Suh B.B."/>
            <person name="Kooij T.W."/>
            <person name="Pertea M."/>
            <person name="Silva J.C."/>
            <person name="Ermolaeva M.D."/>
            <person name="Allen J.E."/>
            <person name="Selengut J.D."/>
            <person name="Koo H.L."/>
            <person name="Peterson J.D."/>
            <person name="Pop M."/>
            <person name="Kosack D.S."/>
            <person name="Shumway M.F."/>
            <person name="Bidwell S.L."/>
            <person name="Shallom S.J."/>
            <person name="van Aken S.E."/>
            <person name="Riedmuller S.B."/>
            <person name="Feldblyum T.V."/>
            <person name="Cho J.K."/>
            <person name="Quackenbush J."/>
            <person name="Sedegah M."/>
            <person name="Shoaibi A."/>
            <person name="Cummings L.M."/>
            <person name="Florens L."/>
            <person name="Yates J.R."/>
            <person name="Raine J.D."/>
            <person name="Sinden R.E."/>
            <person name="Harris M.A."/>
            <person name="Cunningham D.A."/>
            <person name="Preiser P.R."/>
            <person name="Bergman L.W."/>
            <person name="Vaidya A.B."/>
            <person name="van Lin L.H."/>
            <person name="Janse C.J."/>
            <person name="Waters A.P."/>
            <person name="Smith H.O."/>
            <person name="White O.R."/>
            <person name="Salzberg S.L."/>
            <person name="Venter J.C."/>
            <person name="Fraser C.M."/>
            <person name="Hoffman S.L."/>
            <person name="Gardner M.J."/>
            <person name="Carucci D.J."/>
        </authorList>
    </citation>
    <scope>NUCLEOTIDE SEQUENCE [LARGE SCALE GENOMIC DNA]</scope>
    <source>
        <strain evidence="1 2">17XNL</strain>
    </source>
</reference>
<comment type="caution">
    <text evidence="1">The sequence shown here is derived from an EMBL/GenBank/DDBJ whole genome shotgun (WGS) entry which is preliminary data.</text>
</comment>
<name>Q7RPH2_PLAYO</name>
<protein>
    <submittedName>
        <fullName evidence="1">Uncharacterized protein</fullName>
    </submittedName>
</protein>
<dbReference type="PaxDb" id="73239-Q7RPH2"/>
<sequence>MGLCWKATQNIFDGEKEQDTLLDKLNPGFNDSKKNNNKKWKIKKKFFGKGKTTKGNEIDEDV</sequence>